<comment type="caution">
    <text evidence="1">The sequence shown here is derived from an EMBL/GenBank/DDBJ whole genome shotgun (WGS) entry which is preliminary data.</text>
</comment>
<gene>
    <name evidence="1" type="ORF">GMRT_15868</name>
</gene>
<evidence type="ECO:0000313" key="1">
    <source>
        <dbReference type="EMBL" id="TNJ29916.1"/>
    </source>
</evidence>
<evidence type="ECO:0000313" key="2">
    <source>
        <dbReference type="Proteomes" id="UP000315496"/>
    </source>
</evidence>
<dbReference type="SUPFAM" id="SSF48371">
    <property type="entry name" value="ARM repeat"/>
    <property type="match status" value="1"/>
</dbReference>
<dbReference type="InterPro" id="IPR011989">
    <property type="entry name" value="ARM-like"/>
</dbReference>
<dbReference type="VEuPathDB" id="GiardiaDB:GMRT_15868"/>
<dbReference type="EMBL" id="VDLU01000001">
    <property type="protein sequence ID" value="TNJ29916.1"/>
    <property type="molecule type" value="Genomic_DNA"/>
</dbReference>
<keyword evidence="2" id="KW-1185">Reference proteome</keyword>
<dbReference type="AlphaFoldDB" id="A0A4Z1SVY6"/>
<organism evidence="1 2">
    <name type="scientific">Giardia muris</name>
    <dbReference type="NCBI Taxonomy" id="5742"/>
    <lineage>
        <taxon>Eukaryota</taxon>
        <taxon>Metamonada</taxon>
        <taxon>Diplomonadida</taxon>
        <taxon>Hexamitidae</taxon>
        <taxon>Giardiinae</taxon>
        <taxon>Giardia</taxon>
    </lineage>
</organism>
<dbReference type="Gene3D" id="1.25.10.10">
    <property type="entry name" value="Leucine-rich Repeat Variant"/>
    <property type="match status" value="1"/>
</dbReference>
<accession>A0A4Z1SVY6</accession>
<dbReference type="InterPro" id="IPR016024">
    <property type="entry name" value="ARM-type_fold"/>
</dbReference>
<protein>
    <submittedName>
        <fullName evidence="1">Uncharacterized protein</fullName>
    </submittedName>
</protein>
<reference evidence="1" key="1">
    <citation type="submission" date="2019-05" db="EMBL/GenBank/DDBJ databases">
        <title>The compact genome of Giardia muris reveals important steps in the evolution of intestinal protozoan parasites.</title>
        <authorList>
            <person name="Xu F."/>
            <person name="Jimenez-Gonzalez A."/>
            <person name="Einarsson E."/>
            <person name="Astvaldsson A."/>
            <person name="Peirasmaki D."/>
            <person name="Eckmann L."/>
            <person name="Andersson J.O."/>
            <person name="Svard S.G."/>
            <person name="Jerlstrom-Hultqvist J."/>
        </authorList>
    </citation>
    <scope>NUCLEOTIDE SEQUENCE [LARGE SCALE GENOMIC DNA]</scope>
    <source>
        <strain evidence="1">Roberts-Thomson</strain>
    </source>
</reference>
<sequence>MEKSTLRVARLADARLLRSVVSHGHTQPTRASLSPSEQQALSLCKQHEFIASILLAENVETLIERMVTVSGTFSELQAVLEKDFSALSELLLQMTPFQELGDVLERLLILAPTEGLFTTYVMQTHIFLVSTLRVLRVMVRHDILEQVTLAGNLKCIVTSLFPRYAELFTLYPWVTDLPPPTTVPTLEPNLMLRQALDGCGYLEMAERVHMYSTLFTLLHEGLDIFGEMLHIYLTREHLELPITLNMRILNMLEYLSFGWDASYFFFVMLTNWKGLPQDPCAPFINLYPYFLVRDGFVILLSLTTSSCSSELAETTIKVLRHILGAELMLLRRLVNGAAQPSEVSPSPANVLQASLSAFSSLLIYTLLTLRNVLLTSESLGEVFVAEGGFLLLTDTIGMGSGGLFESEVIVAALEVTVQITHAFSVDQLLAQGYISSGFVSMLATLLLRSHSESVKRLCMYIASNAVIDGCFEFFATHSLLKAILRNFRSSLPPIVAEALRFIVTLLTQARARVAPPVVLERLFELDAPRAARKLLRLLAMNSNASARKVDSKIVEFLMQVIELSMQLLPRAEDTFFTEEVAVDIEQILGMVRGVRTQECCNRVLNLVRQGLENLGI</sequence>
<dbReference type="Proteomes" id="UP000315496">
    <property type="component" value="Chromosome 1"/>
</dbReference>
<proteinExistence type="predicted"/>
<name>A0A4Z1SVY6_GIAMU</name>